<dbReference type="GeneID" id="301138166"/>
<accession>A0A0M0L9J8</accession>
<reference evidence="3" key="1">
    <citation type="submission" date="2015-08" db="EMBL/GenBank/DDBJ databases">
        <title>Fjat-10028 dsm 16317.</title>
        <authorList>
            <person name="Liu B."/>
            <person name="Wang J."/>
            <person name="Zhu Y."/>
            <person name="Liu G."/>
            <person name="Chen Q."/>
            <person name="Chen Z."/>
            <person name="Lan J."/>
            <person name="Che J."/>
            <person name="Ge C."/>
            <person name="Shi H."/>
            <person name="Pan Z."/>
            <person name="Liu X."/>
        </authorList>
    </citation>
    <scope>NUCLEOTIDE SEQUENCE [LARGE SCALE GENOMIC DNA]</scope>
    <source>
        <strain evidence="3">DSM 16317</strain>
    </source>
</reference>
<dbReference type="Gene3D" id="3.60.21.10">
    <property type="match status" value="1"/>
</dbReference>
<evidence type="ECO:0000313" key="2">
    <source>
        <dbReference type="EMBL" id="KOO47714.1"/>
    </source>
</evidence>
<dbReference type="AlphaFoldDB" id="A0A0M0L9J8"/>
<dbReference type="CDD" id="cd00144">
    <property type="entry name" value="MPP_PPP_family"/>
    <property type="match status" value="1"/>
</dbReference>
<dbReference type="Pfam" id="PF00149">
    <property type="entry name" value="Metallophos"/>
    <property type="match status" value="1"/>
</dbReference>
<proteinExistence type="predicted"/>
<dbReference type="InterPro" id="IPR029052">
    <property type="entry name" value="Metallo-depent_PP-like"/>
</dbReference>
<dbReference type="InterPro" id="IPR006186">
    <property type="entry name" value="Ser/Thr-sp_prot-phosphatase"/>
</dbReference>
<feature type="domain" description="Calcineurin-like phosphoesterase" evidence="1">
    <location>
        <begin position="4"/>
        <end position="207"/>
    </location>
</feature>
<dbReference type="InterPro" id="IPR004843">
    <property type="entry name" value="Calcineurin-like_PHP"/>
</dbReference>
<dbReference type="STRING" id="263475.AMD00_18900"/>
<dbReference type="SUPFAM" id="SSF56300">
    <property type="entry name" value="Metallo-dependent phosphatases"/>
    <property type="match status" value="1"/>
</dbReference>
<dbReference type="GO" id="GO:0110154">
    <property type="term" value="P:RNA decapping"/>
    <property type="evidence" value="ECO:0007669"/>
    <property type="project" value="TreeGrafter"/>
</dbReference>
<dbReference type="GO" id="GO:0008803">
    <property type="term" value="F:bis(5'-nucleosyl)-tetraphosphatase (symmetrical) activity"/>
    <property type="evidence" value="ECO:0007669"/>
    <property type="project" value="TreeGrafter"/>
</dbReference>
<evidence type="ECO:0000259" key="1">
    <source>
        <dbReference type="Pfam" id="PF00149"/>
    </source>
</evidence>
<dbReference type="GO" id="GO:0005737">
    <property type="term" value="C:cytoplasm"/>
    <property type="evidence" value="ECO:0007669"/>
    <property type="project" value="TreeGrafter"/>
</dbReference>
<dbReference type="InterPro" id="IPR050126">
    <property type="entry name" value="Ap4A_hydrolase"/>
</dbReference>
<dbReference type="RefSeq" id="WP_053418590.1">
    <property type="nucleotide sequence ID" value="NZ_LILB01000008.1"/>
</dbReference>
<dbReference type="EMBL" id="LILB01000008">
    <property type="protein sequence ID" value="KOO47714.1"/>
    <property type="molecule type" value="Genomic_DNA"/>
</dbReference>
<organism evidence="2 3">
    <name type="scientific">Viridibacillus arvi</name>
    <dbReference type="NCBI Taxonomy" id="263475"/>
    <lineage>
        <taxon>Bacteria</taxon>
        <taxon>Bacillati</taxon>
        <taxon>Bacillota</taxon>
        <taxon>Bacilli</taxon>
        <taxon>Bacillales</taxon>
        <taxon>Caryophanaceae</taxon>
        <taxon>Viridibacillus</taxon>
    </lineage>
</organism>
<gene>
    <name evidence="2" type="ORF">AMD00_18900</name>
</gene>
<comment type="caution">
    <text evidence="2">The sequence shown here is derived from an EMBL/GenBank/DDBJ whole genome shotgun (WGS) entry which is preliminary data.</text>
</comment>
<keyword evidence="3" id="KW-1185">Reference proteome</keyword>
<dbReference type="PATRIC" id="fig|263475.3.peg.2627"/>
<protein>
    <submittedName>
        <fullName evidence="2">Serine/threonine protein phosphatase</fullName>
    </submittedName>
</protein>
<sequence>MQKTILISDIHGEFKKFQDLLTLANYSPDEDRLVLLGDYIDRGPDSADVLDLVMNLQQNGAIVLIGNHENLMQKAFIEQTEYAWKHWTERCGGKETLLSYGFTKEEIQGIGEGEQFTIPQLQSTQLDEHLAFIKNLHTYIEDDDYIFVHAGIDPHIPVSETDKETLIWIREEFHNGYTGSKTVVFGHTPTSTLHQSENNHDVYFGQNNIIGIDGGAVFGGQLNCLELPSKSIYFIK</sequence>
<dbReference type="GO" id="GO:0016791">
    <property type="term" value="F:phosphatase activity"/>
    <property type="evidence" value="ECO:0007669"/>
    <property type="project" value="TreeGrafter"/>
</dbReference>
<dbReference type="PRINTS" id="PR00114">
    <property type="entry name" value="STPHPHTASE"/>
</dbReference>
<dbReference type="PANTHER" id="PTHR42850">
    <property type="entry name" value="METALLOPHOSPHOESTERASE"/>
    <property type="match status" value="1"/>
</dbReference>
<evidence type="ECO:0000313" key="3">
    <source>
        <dbReference type="Proteomes" id="UP000036867"/>
    </source>
</evidence>
<dbReference type="OrthoDB" id="384253at2"/>
<name>A0A0M0L9J8_9BACL</name>
<dbReference type="Proteomes" id="UP000036867">
    <property type="component" value="Unassembled WGS sequence"/>
</dbReference>
<dbReference type="PANTHER" id="PTHR42850:SF4">
    <property type="entry name" value="ZINC-DEPENDENT ENDOPOLYPHOSPHATASE"/>
    <property type="match status" value="1"/>
</dbReference>